<dbReference type="STRING" id="4072.A0A2G2XYF3"/>
<dbReference type="AlphaFoldDB" id="A0A2G2XYF3"/>
<organism evidence="1 2">
    <name type="scientific">Capsicum annuum</name>
    <name type="common">Capsicum pepper</name>
    <dbReference type="NCBI Taxonomy" id="4072"/>
    <lineage>
        <taxon>Eukaryota</taxon>
        <taxon>Viridiplantae</taxon>
        <taxon>Streptophyta</taxon>
        <taxon>Embryophyta</taxon>
        <taxon>Tracheophyta</taxon>
        <taxon>Spermatophyta</taxon>
        <taxon>Magnoliopsida</taxon>
        <taxon>eudicotyledons</taxon>
        <taxon>Gunneridae</taxon>
        <taxon>Pentapetalae</taxon>
        <taxon>asterids</taxon>
        <taxon>lamiids</taxon>
        <taxon>Solanales</taxon>
        <taxon>Solanaceae</taxon>
        <taxon>Solanoideae</taxon>
        <taxon>Capsiceae</taxon>
        <taxon>Capsicum</taxon>
    </lineage>
</organism>
<reference evidence="1 2" key="2">
    <citation type="journal article" date="2017" name="Genome Biol.">
        <title>New reference genome sequences of hot pepper reveal the massive evolution of plant disease-resistance genes by retroduplication.</title>
        <authorList>
            <person name="Kim S."/>
            <person name="Park J."/>
            <person name="Yeom S.I."/>
            <person name="Kim Y.M."/>
            <person name="Seo E."/>
            <person name="Kim K.T."/>
            <person name="Kim M.S."/>
            <person name="Lee J.M."/>
            <person name="Cheong K."/>
            <person name="Shin H.S."/>
            <person name="Kim S.B."/>
            <person name="Han K."/>
            <person name="Lee J."/>
            <person name="Park M."/>
            <person name="Lee H.A."/>
            <person name="Lee H.Y."/>
            <person name="Lee Y."/>
            <person name="Oh S."/>
            <person name="Lee J.H."/>
            <person name="Choi E."/>
            <person name="Choi E."/>
            <person name="Lee S.E."/>
            <person name="Jeon J."/>
            <person name="Kim H."/>
            <person name="Choi G."/>
            <person name="Song H."/>
            <person name="Lee J."/>
            <person name="Lee S.C."/>
            <person name="Kwon J.K."/>
            <person name="Lee H.Y."/>
            <person name="Koo N."/>
            <person name="Hong Y."/>
            <person name="Kim R.W."/>
            <person name="Kang W.H."/>
            <person name="Huh J.H."/>
            <person name="Kang B.C."/>
            <person name="Yang T.J."/>
            <person name="Lee Y.H."/>
            <person name="Bennetzen J.L."/>
            <person name="Choi D."/>
        </authorList>
    </citation>
    <scope>NUCLEOTIDE SEQUENCE [LARGE SCALE GENOMIC DNA]</scope>
    <source>
        <strain evidence="2">cv. CM334</strain>
    </source>
</reference>
<accession>A0A2G2XYF3</accession>
<gene>
    <name evidence="1" type="ORF">T459_33593</name>
</gene>
<sequence>MTLYLAIFTTTATPILNFHPIQPKPKLSLQLQFSKTISIKQLSVPLSATQPHRYTYPDPIPEFAVAETQKFRAELLKKLSKEKEILGDELDDVVSVCAEVTVAYGGVIGLLHLRVDFPFNCGLGVSTEHCCFCSKICFAPLVLDGSMIEFKVDDGRVLISFGFKDEDKRSKNHRSINIETNKPFRQTTQSIS</sequence>
<evidence type="ECO:0000313" key="1">
    <source>
        <dbReference type="EMBL" id="PHT62533.1"/>
    </source>
</evidence>
<dbReference type="Proteomes" id="UP000222542">
    <property type="component" value="Unassembled WGS sequence"/>
</dbReference>
<dbReference type="PANTHER" id="PTHR35987:SF3">
    <property type="entry name" value="PROTEIN PLASTID REDOX INSENSITIVE 2-LIKE ISOFORM X1"/>
    <property type="match status" value="1"/>
</dbReference>
<name>A0A2G2XYF3_CAPAN</name>
<dbReference type="EMBL" id="AYRZ02000072">
    <property type="protein sequence ID" value="PHT62533.1"/>
    <property type="molecule type" value="Genomic_DNA"/>
</dbReference>
<dbReference type="GO" id="GO:0010468">
    <property type="term" value="P:regulation of gene expression"/>
    <property type="evidence" value="ECO:0007669"/>
    <property type="project" value="InterPro"/>
</dbReference>
<dbReference type="PANTHER" id="PTHR35987">
    <property type="entry name" value="PROTEIN PLASTID REDOX INSENSITIVE 2, CHLOROPLASTIC-RELATED"/>
    <property type="match status" value="1"/>
</dbReference>
<reference evidence="1 2" key="1">
    <citation type="journal article" date="2014" name="Nat. Genet.">
        <title>Genome sequence of the hot pepper provides insights into the evolution of pungency in Capsicum species.</title>
        <authorList>
            <person name="Kim S."/>
            <person name="Park M."/>
            <person name="Yeom S.I."/>
            <person name="Kim Y.M."/>
            <person name="Lee J.M."/>
            <person name="Lee H.A."/>
            <person name="Seo E."/>
            <person name="Choi J."/>
            <person name="Cheong K."/>
            <person name="Kim K.T."/>
            <person name="Jung K."/>
            <person name="Lee G.W."/>
            <person name="Oh S.K."/>
            <person name="Bae C."/>
            <person name="Kim S.B."/>
            <person name="Lee H.Y."/>
            <person name="Kim S.Y."/>
            <person name="Kim M.S."/>
            <person name="Kang B.C."/>
            <person name="Jo Y.D."/>
            <person name="Yang H.B."/>
            <person name="Jeong H.J."/>
            <person name="Kang W.H."/>
            <person name="Kwon J.K."/>
            <person name="Shin C."/>
            <person name="Lim J.Y."/>
            <person name="Park J.H."/>
            <person name="Huh J.H."/>
            <person name="Kim J.S."/>
            <person name="Kim B.D."/>
            <person name="Cohen O."/>
            <person name="Paran I."/>
            <person name="Suh M.C."/>
            <person name="Lee S.B."/>
            <person name="Kim Y.K."/>
            <person name="Shin Y."/>
            <person name="Noh S.J."/>
            <person name="Park J."/>
            <person name="Seo Y.S."/>
            <person name="Kwon S.Y."/>
            <person name="Kim H.A."/>
            <person name="Park J.M."/>
            <person name="Kim H.J."/>
            <person name="Choi S.B."/>
            <person name="Bosland P.W."/>
            <person name="Reeves G."/>
            <person name="Jo S.H."/>
            <person name="Lee B.W."/>
            <person name="Cho H.T."/>
            <person name="Choi H.S."/>
            <person name="Lee M.S."/>
            <person name="Yu Y."/>
            <person name="Do Choi Y."/>
            <person name="Park B.S."/>
            <person name="van Deynze A."/>
            <person name="Ashrafi H."/>
            <person name="Hill T."/>
            <person name="Kim W.T."/>
            <person name="Pai H.S."/>
            <person name="Ahn H.K."/>
            <person name="Yeam I."/>
            <person name="Giovannoni J.J."/>
            <person name="Rose J.K."/>
            <person name="Sorensen I."/>
            <person name="Lee S.J."/>
            <person name="Kim R.W."/>
            <person name="Choi I.Y."/>
            <person name="Choi B.S."/>
            <person name="Lim J.S."/>
            <person name="Lee Y.H."/>
            <person name="Choi D."/>
        </authorList>
    </citation>
    <scope>NUCLEOTIDE SEQUENCE [LARGE SCALE GENOMIC DNA]</scope>
    <source>
        <strain evidence="2">cv. CM334</strain>
    </source>
</reference>
<evidence type="ECO:0000313" key="2">
    <source>
        <dbReference type="Proteomes" id="UP000222542"/>
    </source>
</evidence>
<dbReference type="InterPro" id="IPR039349">
    <property type="entry name" value="PRIN2"/>
</dbReference>
<keyword evidence="2" id="KW-1185">Reference proteome</keyword>
<dbReference type="Gramene" id="PHT62533">
    <property type="protein sequence ID" value="PHT62533"/>
    <property type="gene ID" value="T459_33593"/>
</dbReference>
<comment type="caution">
    <text evidence="1">The sequence shown here is derived from an EMBL/GenBank/DDBJ whole genome shotgun (WGS) entry which is preliminary data.</text>
</comment>
<protein>
    <submittedName>
        <fullName evidence="1">Uncharacterized protein</fullName>
    </submittedName>
</protein>
<proteinExistence type="predicted"/>